<dbReference type="InterPro" id="IPR027417">
    <property type="entry name" value="P-loop_NTPase"/>
</dbReference>
<evidence type="ECO:0000256" key="4">
    <source>
        <dbReference type="ARBA" id="ARBA00023125"/>
    </source>
</evidence>
<dbReference type="Gene3D" id="1.10.8.60">
    <property type="match status" value="1"/>
</dbReference>
<reference evidence="7 8" key="1">
    <citation type="journal article" date="2012" name="J. Bacteriol.">
        <title>Genome sequence of the pathogenic Herbaspirillum seropedicae strain Os34, isolated from rice roots.</title>
        <authorList>
            <person name="Ye W."/>
            <person name="Ye S."/>
            <person name="Liu J."/>
            <person name="Chang S."/>
            <person name="Chen M."/>
            <person name="Zhu B."/>
            <person name="Guo L."/>
            <person name="An Q."/>
        </authorList>
    </citation>
    <scope>NUCLEOTIDE SEQUENCE [LARGE SCALE GENOMIC DNA]</scope>
    <source>
        <strain evidence="7 8">Os34</strain>
    </source>
</reference>
<dbReference type="Pfam" id="PF25601">
    <property type="entry name" value="AAA_lid_14"/>
    <property type="match status" value="1"/>
</dbReference>
<evidence type="ECO:0000256" key="2">
    <source>
        <dbReference type="ARBA" id="ARBA00022840"/>
    </source>
</evidence>
<dbReference type="SUPFAM" id="SSF46689">
    <property type="entry name" value="Homeodomain-like"/>
    <property type="match status" value="1"/>
</dbReference>
<dbReference type="SUPFAM" id="SSF52540">
    <property type="entry name" value="P-loop containing nucleoside triphosphate hydrolases"/>
    <property type="match status" value="1"/>
</dbReference>
<evidence type="ECO:0000256" key="1">
    <source>
        <dbReference type="ARBA" id="ARBA00022741"/>
    </source>
</evidence>
<keyword evidence="3" id="KW-0805">Transcription regulation</keyword>
<dbReference type="InterPro" id="IPR002078">
    <property type="entry name" value="Sigma_54_int"/>
</dbReference>
<evidence type="ECO:0000313" key="7">
    <source>
        <dbReference type="EMBL" id="QJP99461.1"/>
    </source>
</evidence>
<evidence type="ECO:0000313" key="8">
    <source>
        <dbReference type="Proteomes" id="UP000501648"/>
    </source>
</evidence>
<evidence type="ECO:0000259" key="6">
    <source>
        <dbReference type="PROSITE" id="PS50045"/>
    </source>
</evidence>
<dbReference type="PROSITE" id="PS00688">
    <property type="entry name" value="SIGMA54_INTERACT_3"/>
    <property type="match status" value="1"/>
</dbReference>
<dbReference type="GO" id="GO:0006355">
    <property type="term" value="P:regulation of DNA-templated transcription"/>
    <property type="evidence" value="ECO:0007669"/>
    <property type="project" value="InterPro"/>
</dbReference>
<dbReference type="InterPro" id="IPR009057">
    <property type="entry name" value="Homeodomain-like_sf"/>
</dbReference>
<protein>
    <submittedName>
        <fullName evidence="7">Sigma-54-dependent Fis family transcriptional regulator</fullName>
    </submittedName>
</protein>
<dbReference type="InterPro" id="IPR003593">
    <property type="entry name" value="AAA+_ATPase"/>
</dbReference>
<sequence length="374" mass="41596">MNASNRSAHLYALPSSTEAARTVTPLLTLPHARKLGTSIRATAQVFHDPVSVALLERVQMVAPSDANVVIIGATGTGKELIARHVHELSTRRDGPFVAVNCGAFSENLAESELFGHEKGAFTGAIAHKAGWFEAANGGTLFLDEIGDLPLAIQVKLLRVLQEREVVRLGSRRSIPIDVRIIAATNVRLQDAVAAGHFRQDLYYRLQVVQLTIPRLRERPEDILPLAYHFLDEYRQRLGYGARGIDAEGERKLRSHDWPGNIRELENAIHHALLICQDEQLRAEHFHLSHVERLGAARPVAGSHADDPLQALEQVLQSLFNQSQAGLFEKIEDTVFRTAFEFCERNQVQAARLLDISRNVLRARLIRTGQISALK</sequence>
<dbReference type="PROSITE" id="PS00676">
    <property type="entry name" value="SIGMA54_INTERACT_2"/>
    <property type="match status" value="1"/>
</dbReference>
<keyword evidence="1" id="KW-0547">Nucleotide-binding</keyword>
<name>A0A6M3ZPQ6_9BURK</name>
<dbReference type="PANTHER" id="PTHR32071">
    <property type="entry name" value="TRANSCRIPTIONAL REGULATORY PROTEIN"/>
    <property type="match status" value="1"/>
</dbReference>
<dbReference type="Gene3D" id="1.10.10.60">
    <property type="entry name" value="Homeodomain-like"/>
    <property type="match status" value="1"/>
</dbReference>
<evidence type="ECO:0000256" key="5">
    <source>
        <dbReference type="ARBA" id="ARBA00023163"/>
    </source>
</evidence>
<organism evidence="7 8">
    <name type="scientific">Herbaspirillum rubrisubalbicans Os34</name>
    <dbReference type="NCBI Taxonomy" id="1235827"/>
    <lineage>
        <taxon>Bacteria</taxon>
        <taxon>Pseudomonadati</taxon>
        <taxon>Pseudomonadota</taxon>
        <taxon>Betaproteobacteria</taxon>
        <taxon>Burkholderiales</taxon>
        <taxon>Oxalobacteraceae</taxon>
        <taxon>Herbaspirillum</taxon>
    </lineage>
</organism>
<dbReference type="SMART" id="SM00382">
    <property type="entry name" value="AAA"/>
    <property type="match status" value="1"/>
</dbReference>
<dbReference type="RefSeq" id="WP_017451354.1">
    <property type="nucleotide sequence ID" value="NZ_CP008956.1"/>
</dbReference>
<proteinExistence type="predicted"/>
<dbReference type="GO" id="GO:0003677">
    <property type="term" value="F:DNA binding"/>
    <property type="evidence" value="ECO:0007669"/>
    <property type="project" value="UniProtKB-KW"/>
</dbReference>
<dbReference type="Pfam" id="PF00158">
    <property type="entry name" value="Sigma54_activat"/>
    <property type="match status" value="1"/>
</dbReference>
<dbReference type="EMBL" id="CP008956">
    <property type="protein sequence ID" value="QJP99461.1"/>
    <property type="molecule type" value="Genomic_DNA"/>
</dbReference>
<dbReference type="InterPro" id="IPR025944">
    <property type="entry name" value="Sigma_54_int_dom_CS"/>
</dbReference>
<dbReference type="PROSITE" id="PS50045">
    <property type="entry name" value="SIGMA54_INTERACT_4"/>
    <property type="match status" value="1"/>
</dbReference>
<dbReference type="FunFam" id="3.40.50.300:FF:000006">
    <property type="entry name" value="DNA-binding transcriptional regulator NtrC"/>
    <property type="match status" value="1"/>
</dbReference>
<keyword evidence="4" id="KW-0238">DNA-binding</keyword>
<evidence type="ECO:0000256" key="3">
    <source>
        <dbReference type="ARBA" id="ARBA00023015"/>
    </source>
</evidence>
<accession>A0A6M3ZPQ6</accession>
<gene>
    <name evidence="7" type="ORF">C798_04245</name>
</gene>
<dbReference type="Proteomes" id="UP000501648">
    <property type="component" value="Chromosome"/>
</dbReference>
<dbReference type="InterPro" id="IPR025943">
    <property type="entry name" value="Sigma_54_int_dom_ATP-bd_2"/>
</dbReference>
<dbReference type="CDD" id="cd00009">
    <property type="entry name" value="AAA"/>
    <property type="match status" value="1"/>
</dbReference>
<dbReference type="PANTHER" id="PTHR32071:SF21">
    <property type="entry name" value="TRANSCRIPTIONAL REGULATORY PROTEIN FLGR"/>
    <property type="match status" value="1"/>
</dbReference>
<dbReference type="Gene3D" id="3.40.50.300">
    <property type="entry name" value="P-loop containing nucleotide triphosphate hydrolases"/>
    <property type="match status" value="1"/>
</dbReference>
<feature type="domain" description="Sigma-54 factor interaction" evidence="6">
    <location>
        <begin position="44"/>
        <end position="273"/>
    </location>
</feature>
<dbReference type="InterPro" id="IPR058031">
    <property type="entry name" value="AAA_lid_NorR"/>
</dbReference>
<dbReference type="AlphaFoldDB" id="A0A6M3ZPQ6"/>
<keyword evidence="5" id="KW-0804">Transcription</keyword>
<keyword evidence="2" id="KW-0067">ATP-binding</keyword>
<dbReference type="GO" id="GO:0005524">
    <property type="term" value="F:ATP binding"/>
    <property type="evidence" value="ECO:0007669"/>
    <property type="project" value="UniProtKB-KW"/>
</dbReference>